<dbReference type="GO" id="GO:0046872">
    <property type="term" value="F:metal ion binding"/>
    <property type="evidence" value="ECO:0007669"/>
    <property type="project" value="UniProtKB-KW"/>
</dbReference>
<evidence type="ECO:0000256" key="2">
    <source>
        <dbReference type="ARBA" id="ARBA00022723"/>
    </source>
</evidence>
<dbReference type="Pfam" id="PF08774">
    <property type="entry name" value="VRR_NUC"/>
    <property type="match status" value="1"/>
</dbReference>
<accession>A0A8H7UQL5</accession>
<proteinExistence type="inferred from homology"/>
<feature type="compositionally biased region" description="Polar residues" evidence="6">
    <location>
        <begin position="22"/>
        <end position="31"/>
    </location>
</feature>
<comment type="cofactor">
    <cofactor evidence="5">
        <name>Mg(2+)</name>
        <dbReference type="ChEBI" id="CHEBI:18420"/>
    </cofactor>
    <cofactor evidence="5">
        <name>Mn(2+)</name>
        <dbReference type="ChEBI" id="CHEBI:29035"/>
    </cofactor>
</comment>
<keyword evidence="3 5" id="KW-0378">Hydrolase</keyword>
<dbReference type="InterPro" id="IPR033315">
    <property type="entry name" value="Fan1-like"/>
</dbReference>
<feature type="domain" description="Fanconi-associated nuclease 1-like TPR" evidence="8">
    <location>
        <begin position="438"/>
        <end position="558"/>
    </location>
</feature>
<dbReference type="EMBL" id="JAEPRA010000003">
    <property type="protein sequence ID" value="KAG2187344.1"/>
    <property type="molecule type" value="Genomic_DNA"/>
</dbReference>
<dbReference type="EC" id="3.1.4.1" evidence="5"/>
<dbReference type="GO" id="GO:0004528">
    <property type="term" value="F:phosphodiesterase I activity"/>
    <property type="evidence" value="ECO:0007669"/>
    <property type="project" value="UniProtKB-EC"/>
</dbReference>
<dbReference type="Proteomes" id="UP000612746">
    <property type="component" value="Unassembled WGS sequence"/>
</dbReference>
<dbReference type="InterPro" id="IPR049132">
    <property type="entry name" value="FAN1-like_euk"/>
</dbReference>
<comment type="function">
    <text evidence="5">Nuclease required for the repair of DNA interstrand cross-links (ICL). Acts as a 5'-3' exonuclease that anchors at a cut end of DNA and cleaves DNA successively at every third nucleotide, allowing to excise an ICL from one strand through flanking incisions.</text>
</comment>
<keyword evidence="1 5" id="KW-0540">Nuclease</keyword>
<keyword evidence="5" id="KW-0227">DNA damage</keyword>
<dbReference type="PANTHER" id="PTHR15749:SF4">
    <property type="entry name" value="FANCONI-ASSOCIATED NUCLEASE 1"/>
    <property type="match status" value="1"/>
</dbReference>
<evidence type="ECO:0000313" key="9">
    <source>
        <dbReference type="EMBL" id="KAG2187344.1"/>
    </source>
</evidence>
<dbReference type="OrthoDB" id="76364at2759"/>
<evidence type="ECO:0000256" key="3">
    <source>
        <dbReference type="ARBA" id="ARBA00022801"/>
    </source>
</evidence>
<evidence type="ECO:0000256" key="6">
    <source>
        <dbReference type="SAM" id="MobiDB-lite"/>
    </source>
</evidence>
<keyword evidence="2 5" id="KW-0479">Metal-binding</keyword>
<dbReference type="CDD" id="cd22326">
    <property type="entry name" value="FAN1-like"/>
    <property type="match status" value="1"/>
</dbReference>
<feature type="region of interest" description="Disordered" evidence="6">
    <location>
        <begin position="1"/>
        <end position="60"/>
    </location>
</feature>
<comment type="subcellular location">
    <subcellularLocation>
        <location evidence="5">Nucleus</location>
    </subcellularLocation>
</comment>
<sequence>MRKRNSQPVLQEKGNKKKKAISENSQRTLESFFQKRQFPEETSACASPIEGEDHNATDSTTRTLEVIPDDRESDLLLLETLVKSNPIDYLESQSNSSVPGSSVVDAISPDEIQPFFATSMYTDEFDKIMHTVLENEKYLFTEEELQIAEKHRVLHIEAKHLFVRIFLRKHKWIRLRKTDYSRNIADINNARSILCSPQIKFARDETELVDLAHLLNILLVDELKALIQNSRIPIPRGSAQNVGVLINYILDFANGKQRPSPLKDNSQRLLGFEQKTKDDGFAEKEAQERVQLLVSDVKALIGSNHLLDDQGPCIILEETVRTLFEKIQFVYYRASNQSNVSAMTAAILVRTSRRTFPSYIVCRSNNFWPHRDDLLEYYEAVKVYQGFKDMIEDLYSNRRNERAQSAEQWRCKEVEVLTIAWLQCESILENWKVIIKKQEVKVTSDDDWDRARLYFRKRFEAGWVYTHMIEDGAEVLGRLHEYEKEVLILKTLLDQNVYRLGKRGAWFDRLALVQMNHLRSGNRRIHLKAALETCTKAIRDPKVHLVYMSSLQRRIMRLESMLNVPKREQHDFFYNRLTTATERIIYGERLSDAVVGVKSVFRNNDGGECSVEELALGYYNKNGYKGFHSENGIIKTIFGLLFWDILFTPFPDVLETPFQTAPLDLPTDAFFIGRSYEIYTRLREISNGKGLEILKTVYDRESKAKTWCIGVTWDYELDDLLQITECIGANALSQICKVFAEEYDHRTGGMPDLCCWNYEKKECLFIEAQIHCFFIGVDRFIEQFWSKSRTLPYQDMGRRRRVARSMIYN</sequence>
<evidence type="ECO:0000256" key="5">
    <source>
        <dbReference type="RuleBase" id="RU365033"/>
    </source>
</evidence>
<evidence type="ECO:0000259" key="8">
    <source>
        <dbReference type="Pfam" id="PF21170"/>
    </source>
</evidence>
<keyword evidence="5" id="KW-0234">DNA repair</keyword>
<keyword evidence="10" id="KW-1185">Reference proteome</keyword>
<dbReference type="Pfam" id="PF21170">
    <property type="entry name" value="FAN1_TPR"/>
    <property type="match status" value="1"/>
</dbReference>
<dbReference type="PANTHER" id="PTHR15749">
    <property type="entry name" value="FANCONI-ASSOCIATED NUCLEASE 1"/>
    <property type="match status" value="1"/>
</dbReference>
<organism evidence="9 10">
    <name type="scientific">Umbelopsis vinacea</name>
    <dbReference type="NCBI Taxonomy" id="44442"/>
    <lineage>
        <taxon>Eukaryota</taxon>
        <taxon>Fungi</taxon>
        <taxon>Fungi incertae sedis</taxon>
        <taxon>Mucoromycota</taxon>
        <taxon>Mucoromycotina</taxon>
        <taxon>Umbelopsidomycetes</taxon>
        <taxon>Umbelopsidales</taxon>
        <taxon>Umbelopsidaceae</taxon>
        <taxon>Umbelopsis</taxon>
    </lineage>
</organism>
<name>A0A8H7UQL5_9FUNG</name>
<dbReference type="GO" id="GO:0017108">
    <property type="term" value="F:5'-flap endonuclease activity"/>
    <property type="evidence" value="ECO:0007669"/>
    <property type="project" value="TreeGrafter"/>
</dbReference>
<feature type="domain" description="VRR-NUC" evidence="7">
    <location>
        <begin position="698"/>
        <end position="767"/>
    </location>
</feature>
<dbReference type="AlphaFoldDB" id="A0A8H7UQL5"/>
<keyword evidence="5" id="KW-0539">Nucleus</keyword>
<comment type="similarity">
    <text evidence="5">Belongs to the FAN1 family.</text>
</comment>
<protein>
    <recommendedName>
        <fullName evidence="5">Fanconi-associated nuclease</fullName>
        <ecNumber evidence="5">3.1.4.1</ecNumber>
    </recommendedName>
</protein>
<dbReference type="InterPro" id="IPR014883">
    <property type="entry name" value="VRR_NUC"/>
</dbReference>
<keyword evidence="5" id="KW-0464">Manganese</keyword>
<evidence type="ECO:0000313" key="10">
    <source>
        <dbReference type="Proteomes" id="UP000612746"/>
    </source>
</evidence>
<gene>
    <name evidence="9" type="ORF">INT44_005030</name>
</gene>
<reference evidence="9" key="1">
    <citation type="submission" date="2020-12" db="EMBL/GenBank/DDBJ databases">
        <title>Metabolic potential, ecology and presence of endohyphal bacteria is reflected in genomic diversity of Mucoromycotina.</title>
        <authorList>
            <person name="Muszewska A."/>
            <person name="Okrasinska A."/>
            <person name="Steczkiewicz K."/>
            <person name="Drgas O."/>
            <person name="Orlowska M."/>
            <person name="Perlinska-Lenart U."/>
            <person name="Aleksandrzak-Piekarczyk T."/>
            <person name="Szatraj K."/>
            <person name="Zielenkiewicz U."/>
            <person name="Pilsyk S."/>
            <person name="Malc E."/>
            <person name="Mieczkowski P."/>
            <person name="Kruszewska J.S."/>
            <person name="Biernat P."/>
            <person name="Pawlowska J."/>
        </authorList>
    </citation>
    <scope>NUCLEOTIDE SEQUENCE</scope>
    <source>
        <strain evidence="9">WA0000051536</strain>
    </source>
</reference>
<comment type="caution">
    <text evidence="9">The sequence shown here is derived from an EMBL/GenBank/DDBJ whole genome shotgun (WGS) entry which is preliminary data.</text>
</comment>
<evidence type="ECO:0000256" key="4">
    <source>
        <dbReference type="ARBA" id="ARBA00022842"/>
    </source>
</evidence>
<dbReference type="GO" id="GO:0008409">
    <property type="term" value="F:5'-3' exonuclease activity"/>
    <property type="evidence" value="ECO:0007669"/>
    <property type="project" value="TreeGrafter"/>
</dbReference>
<dbReference type="GO" id="GO:0070336">
    <property type="term" value="F:flap-structured DNA binding"/>
    <property type="evidence" value="ECO:0007669"/>
    <property type="project" value="TreeGrafter"/>
</dbReference>
<dbReference type="GO" id="GO:0036297">
    <property type="term" value="P:interstrand cross-link repair"/>
    <property type="evidence" value="ECO:0007669"/>
    <property type="project" value="InterPro"/>
</dbReference>
<evidence type="ECO:0000256" key="1">
    <source>
        <dbReference type="ARBA" id="ARBA00022722"/>
    </source>
</evidence>
<dbReference type="GO" id="GO:0005634">
    <property type="term" value="C:nucleus"/>
    <property type="evidence" value="ECO:0007669"/>
    <property type="project" value="UniProtKB-SubCell"/>
</dbReference>
<evidence type="ECO:0000259" key="7">
    <source>
        <dbReference type="Pfam" id="PF08774"/>
    </source>
</evidence>
<dbReference type="InterPro" id="IPR049126">
    <property type="entry name" value="FAN1-like_TPR"/>
</dbReference>
<keyword evidence="4 5" id="KW-0460">Magnesium</keyword>
<comment type="catalytic activity">
    <reaction evidence="5">
        <text>Hydrolytically removes 5'-nucleotides successively from the 3'-hydroxy termini of 3'-hydroxy-terminated oligonucleotides.</text>
        <dbReference type="EC" id="3.1.4.1"/>
    </reaction>
</comment>